<keyword evidence="2" id="KW-0812">Transmembrane</keyword>
<sequence>MPAIDAKLANMRLFDNRHLLKVQIFQIVVIHIVMGLSGARLLLRAKGGPVTRNNTMSLAIHFSKFHRFASLKTNMILNCLEPLFWGAVAFLSIQGNIQRCVGVSCTLSWVIVGAAIFLKYVPPWTQHLTPVFKKRKGKADRVSHYSLLAAYVAVVSYTDFRFMRRTGTTRGVSIDRKAPRATEEITSTGSVEEQELAPPTRKAERVHREQWSR</sequence>
<feature type="compositionally biased region" description="Basic and acidic residues" evidence="1">
    <location>
        <begin position="173"/>
        <end position="183"/>
    </location>
</feature>
<evidence type="ECO:0000313" key="3">
    <source>
        <dbReference type="EMBL" id="GJC78222.1"/>
    </source>
</evidence>
<evidence type="ECO:0000256" key="1">
    <source>
        <dbReference type="SAM" id="MobiDB-lite"/>
    </source>
</evidence>
<protein>
    <submittedName>
        <fullName evidence="3">Uncharacterized protein</fullName>
    </submittedName>
</protein>
<feature type="transmembrane region" description="Helical" evidence="2">
    <location>
        <begin position="100"/>
        <end position="122"/>
    </location>
</feature>
<keyword evidence="2" id="KW-1133">Transmembrane helix</keyword>
<comment type="caution">
    <text evidence="3">The sequence shown here is derived from an EMBL/GenBank/DDBJ whole genome shotgun (WGS) entry which is preliminary data.</text>
</comment>
<feature type="transmembrane region" description="Helical" evidence="2">
    <location>
        <begin position="20"/>
        <end position="43"/>
    </location>
</feature>
<keyword evidence="2" id="KW-0472">Membrane</keyword>
<name>A0AA37LNK8_9PEZI</name>
<feature type="compositionally biased region" description="Basic and acidic residues" evidence="1">
    <location>
        <begin position="201"/>
        <end position="213"/>
    </location>
</feature>
<feature type="region of interest" description="Disordered" evidence="1">
    <location>
        <begin position="173"/>
        <end position="213"/>
    </location>
</feature>
<proteinExistence type="predicted"/>
<accession>A0AA37LNK8</accession>
<gene>
    <name evidence="3" type="ORF">ColLi_01060</name>
</gene>
<evidence type="ECO:0000313" key="4">
    <source>
        <dbReference type="Proteomes" id="UP001055172"/>
    </source>
</evidence>
<organism evidence="3 4">
    <name type="scientific">Colletotrichum liriopes</name>
    <dbReference type="NCBI Taxonomy" id="708192"/>
    <lineage>
        <taxon>Eukaryota</taxon>
        <taxon>Fungi</taxon>
        <taxon>Dikarya</taxon>
        <taxon>Ascomycota</taxon>
        <taxon>Pezizomycotina</taxon>
        <taxon>Sordariomycetes</taxon>
        <taxon>Hypocreomycetidae</taxon>
        <taxon>Glomerellales</taxon>
        <taxon>Glomerellaceae</taxon>
        <taxon>Colletotrichum</taxon>
        <taxon>Colletotrichum spaethianum species complex</taxon>
    </lineage>
</organism>
<keyword evidence="4" id="KW-1185">Reference proteome</keyword>
<dbReference type="Proteomes" id="UP001055172">
    <property type="component" value="Unassembled WGS sequence"/>
</dbReference>
<dbReference type="EMBL" id="BPPX01000002">
    <property type="protein sequence ID" value="GJC78222.1"/>
    <property type="molecule type" value="Genomic_DNA"/>
</dbReference>
<evidence type="ECO:0000256" key="2">
    <source>
        <dbReference type="SAM" id="Phobius"/>
    </source>
</evidence>
<reference evidence="3 4" key="1">
    <citation type="submission" date="2021-07" db="EMBL/GenBank/DDBJ databases">
        <title>Genome data of Colletotrichum spaethianum.</title>
        <authorList>
            <person name="Utami Y.D."/>
            <person name="Hiruma K."/>
        </authorList>
    </citation>
    <scope>NUCLEOTIDE SEQUENCE [LARGE SCALE GENOMIC DNA]</scope>
    <source>
        <strain evidence="3 4">MAFF 242679</strain>
    </source>
</reference>
<dbReference type="AlphaFoldDB" id="A0AA37LNK8"/>
<feature type="transmembrane region" description="Helical" evidence="2">
    <location>
        <begin position="142"/>
        <end position="160"/>
    </location>
</feature>